<proteinExistence type="predicted"/>
<evidence type="ECO:0000259" key="3">
    <source>
        <dbReference type="Pfam" id="PF01979"/>
    </source>
</evidence>
<feature type="signal peptide" evidence="2">
    <location>
        <begin position="1"/>
        <end position="20"/>
    </location>
</feature>
<dbReference type="EMBL" id="CAJRAU010000007">
    <property type="protein sequence ID" value="CAG5072766.1"/>
    <property type="molecule type" value="Genomic_DNA"/>
</dbReference>
<dbReference type="RefSeq" id="WP_215235600.1">
    <property type="nucleotide sequence ID" value="NZ_CAJRAU010000007.1"/>
</dbReference>
<keyword evidence="4" id="KW-0378">Hydrolase</keyword>
<evidence type="ECO:0000256" key="1">
    <source>
        <dbReference type="SAM" id="MobiDB-lite"/>
    </source>
</evidence>
<dbReference type="PANTHER" id="PTHR43135:SF3">
    <property type="entry name" value="ALPHA-D-RIBOSE 1-METHYLPHOSPHONATE 5-TRIPHOSPHATE DIPHOSPHATASE"/>
    <property type="match status" value="1"/>
</dbReference>
<dbReference type="SUPFAM" id="SSF51338">
    <property type="entry name" value="Composite domain of metallo-dependent hydrolases"/>
    <property type="match status" value="2"/>
</dbReference>
<feature type="compositionally biased region" description="Basic and acidic residues" evidence="1">
    <location>
        <begin position="972"/>
        <end position="981"/>
    </location>
</feature>
<protein>
    <submittedName>
        <fullName evidence="4">Adenine deaminase</fullName>
        <ecNumber evidence="4">3.5.4.2</ecNumber>
    </submittedName>
</protein>
<name>A0ABM8UVK9_9BACT</name>
<dbReference type="Gene3D" id="3.20.20.140">
    <property type="entry name" value="Metal-dependent hydrolases"/>
    <property type="match status" value="2"/>
</dbReference>
<feature type="domain" description="Amidohydrolase-related" evidence="3">
    <location>
        <begin position="854"/>
        <end position="937"/>
    </location>
</feature>
<dbReference type="Proteomes" id="UP000679725">
    <property type="component" value="Unassembled WGS sequence"/>
</dbReference>
<feature type="chain" id="PRO_5045941455" evidence="2">
    <location>
        <begin position="21"/>
        <end position="1009"/>
    </location>
</feature>
<dbReference type="InterPro" id="IPR032466">
    <property type="entry name" value="Metal_Hydrolase"/>
</dbReference>
<reference evidence="4 5" key="1">
    <citation type="submission" date="2021-04" db="EMBL/GenBank/DDBJ databases">
        <authorList>
            <person name="Rodrigo-Torres L."/>
            <person name="Arahal R. D."/>
            <person name="Lucena T."/>
        </authorList>
    </citation>
    <scope>NUCLEOTIDE SEQUENCE [LARGE SCALE GENOMIC DNA]</scope>
    <source>
        <strain evidence="4 5">CECT 9623</strain>
    </source>
</reference>
<dbReference type="Gene3D" id="2.30.40.10">
    <property type="entry name" value="Urease, subunit C, domain 1"/>
    <property type="match status" value="2"/>
</dbReference>
<feature type="domain" description="Amidohydrolase-related" evidence="3">
    <location>
        <begin position="347"/>
        <end position="411"/>
    </location>
</feature>
<dbReference type="InterPro" id="IPR051781">
    <property type="entry name" value="Metallo-dep_Hydrolase"/>
</dbReference>
<evidence type="ECO:0000313" key="4">
    <source>
        <dbReference type="EMBL" id="CAG5072766.1"/>
    </source>
</evidence>
<keyword evidence="5" id="KW-1185">Reference proteome</keyword>
<evidence type="ECO:0000256" key="2">
    <source>
        <dbReference type="SAM" id="SignalP"/>
    </source>
</evidence>
<organism evidence="4 5">
    <name type="scientific">Dyadobacter linearis</name>
    <dbReference type="NCBI Taxonomy" id="2823330"/>
    <lineage>
        <taxon>Bacteria</taxon>
        <taxon>Pseudomonadati</taxon>
        <taxon>Bacteroidota</taxon>
        <taxon>Cytophagia</taxon>
        <taxon>Cytophagales</taxon>
        <taxon>Spirosomataceae</taxon>
        <taxon>Dyadobacter</taxon>
    </lineage>
</organism>
<feature type="region of interest" description="Disordered" evidence="1">
    <location>
        <begin position="99"/>
        <end position="119"/>
    </location>
</feature>
<dbReference type="InterPro" id="IPR011059">
    <property type="entry name" value="Metal-dep_hydrolase_composite"/>
</dbReference>
<comment type="caution">
    <text evidence="4">The sequence shown here is derived from an EMBL/GenBank/DDBJ whole genome shotgun (WGS) entry which is preliminary data.</text>
</comment>
<sequence length="1009" mass="110812">MFKQLSTLFSGLVVSICCQAQQTFPQNGAYDERPGRYAFTNATIVVDPKTTIENGTLLIENGLISQVGKQVKLPAGTVVVDLKGKYIYPSLIDLDSDYGMPEAKRDRPAGGRQTPQLESNKKGAFGWNQAIQSENDASLIFTPDAKKAADLRKIGFGTVLVHSHDGIVRGNGALVTLTDEAANKALLNRKASAHFSFSKGISSQTYPSSTMGVVALLRQNYYDAEWYARTPKAKEANLSLDAFNQIKTLPSFFETGDKYSVLRADKVGDEFGVQYIIKGGGDEYQRINEIKATKATLILPLQFPEAYDVTDPWDADVISMAQLKHWELAPGNASLVARAQIPFAFTSAGMKNKADFWKSIKTAVEYGLPKEKALEALTTLPASLIKAEGQIGSLKPGLLANFIITSGDLFDKDNIIYENWVQGKKFILAPINAPDIRGTYLLTINNQPGGKLEIAGSPEKPEYKVIVQDSVKITPKAILSNELLTLSYQADKKVTGTTRLTGWLTGTTLSGEGILPNGAAVPWNATLTQKFQQTAAADTTTIKPKETGPILYPFVGFGNEQLPKSETLLIKNATVWTNEKEGILQNADVIVQNGKITKVGKSLAAPSGAKTVDGTGKHLTSGIIDEHSHIALFTINEGGQTSSAEVRMSDVVNPDDVNIYRQLAGGVTASHLLHGSANSIGGQSAMIKLKWGASQSEMVLPDVKTIKFALGENVKQSNWGDVARVRFPQTRMGVEQVYFDHFLRAKEYAKSWKSFNSTSKKVAANAPRRDIELDALAEILDNQRSITCHSYVQSEINMLMHVADSLKFKINTFTHILEGYKLADGMAKRGIGGSTFADWWAYKMEVKEAIPYNAALMYHQGVTVAINSDDAEMARRLNQEAAKTVEYGGVPEEEAWKMVTLNPAKLLHVDNRMGSIKAGKDADLVLWNAHPLSIYARPEFTMVEGAVYFDRKKDEEKQKSMQQEREKLIQKMLNDKAEGKPTQKPQAAQPKMWHCEDIVGVHTEHEGHR</sequence>
<dbReference type="GO" id="GO:0000034">
    <property type="term" value="F:adenine deaminase activity"/>
    <property type="evidence" value="ECO:0007669"/>
    <property type="project" value="UniProtKB-EC"/>
</dbReference>
<dbReference type="SUPFAM" id="SSF51556">
    <property type="entry name" value="Metallo-dependent hydrolases"/>
    <property type="match status" value="1"/>
</dbReference>
<accession>A0ABM8UVK9</accession>
<gene>
    <name evidence="4" type="primary">ade_2</name>
    <name evidence="4" type="ORF">DYBT9623_04307</name>
</gene>
<keyword evidence="2" id="KW-0732">Signal</keyword>
<dbReference type="EC" id="3.5.4.2" evidence="4"/>
<feature type="region of interest" description="Disordered" evidence="1">
    <location>
        <begin position="972"/>
        <end position="991"/>
    </location>
</feature>
<dbReference type="InterPro" id="IPR006680">
    <property type="entry name" value="Amidohydro-rel"/>
</dbReference>
<dbReference type="Pfam" id="PF01979">
    <property type="entry name" value="Amidohydro_1"/>
    <property type="match status" value="2"/>
</dbReference>
<dbReference type="CDD" id="cd01309">
    <property type="entry name" value="Met_dep_hydrolase_C"/>
    <property type="match status" value="1"/>
</dbReference>
<evidence type="ECO:0000313" key="5">
    <source>
        <dbReference type="Proteomes" id="UP000679725"/>
    </source>
</evidence>
<dbReference type="PANTHER" id="PTHR43135">
    <property type="entry name" value="ALPHA-D-RIBOSE 1-METHYLPHOSPHONATE 5-TRIPHOSPHATE DIPHOSPHATASE"/>
    <property type="match status" value="1"/>
</dbReference>